<sequence length="253" mass="28698">MKLISLTLLLTCVTTLYAQVYTYVDKNGNTIYTDNPPEQQETRKLDIQLTQPVQQAQQEQQENQQEQTAANETKTVRLSPDTMAQPTSNDAINTMPASINDSINQETTSYQHIDIIKPANEETIRNSGGQLTIEVKSEPTLASNHLYRFLIDGNVIAETTSKTYNVSNLERGEHKLIVEIINASDKQTITRSQERVFFIKQTTLAEKKRINPCLIREYGIRPECPLKDKPKPQPRNLLLKITDLTGVTKPKEE</sequence>
<feature type="chain" id="PRO_5018646576" evidence="2">
    <location>
        <begin position="19"/>
        <end position="253"/>
    </location>
</feature>
<feature type="region of interest" description="Disordered" evidence="1">
    <location>
        <begin position="55"/>
        <end position="75"/>
    </location>
</feature>
<keyword evidence="5" id="KW-1185">Reference proteome</keyword>
<evidence type="ECO:0000259" key="3">
    <source>
        <dbReference type="Pfam" id="PF13511"/>
    </source>
</evidence>
<keyword evidence="2" id="KW-0732">Signal</keyword>
<dbReference type="Proteomes" id="UP000273143">
    <property type="component" value="Chromosome"/>
</dbReference>
<evidence type="ECO:0000256" key="1">
    <source>
        <dbReference type="SAM" id="MobiDB-lite"/>
    </source>
</evidence>
<evidence type="ECO:0000313" key="4">
    <source>
        <dbReference type="EMBL" id="AZS52117.1"/>
    </source>
</evidence>
<dbReference type="RefSeq" id="WP_127164761.1">
    <property type="nucleotide sequence ID" value="NZ_CP029822.1"/>
</dbReference>
<evidence type="ECO:0000313" key="5">
    <source>
        <dbReference type="Proteomes" id="UP000273143"/>
    </source>
</evidence>
<reference evidence="5" key="1">
    <citation type="submission" date="2018-06" db="EMBL/GenBank/DDBJ databases">
        <title>Complete genome of Pseudomonas insecticola strain QZS01.</title>
        <authorList>
            <person name="Wang J."/>
            <person name="Su Q."/>
        </authorList>
    </citation>
    <scope>NUCLEOTIDE SEQUENCE [LARGE SCALE GENOMIC DNA]</scope>
    <source>
        <strain evidence="5">QZS01</strain>
    </source>
</reference>
<feature type="domain" description="DUF4124" evidence="3">
    <location>
        <begin position="8"/>
        <end position="60"/>
    </location>
</feature>
<dbReference type="Pfam" id="PF13511">
    <property type="entry name" value="DUF4124"/>
    <property type="match status" value="1"/>
</dbReference>
<feature type="compositionally biased region" description="Low complexity" evidence="1">
    <location>
        <begin position="55"/>
        <end position="73"/>
    </location>
</feature>
<gene>
    <name evidence="4" type="ORF">DM558_15645</name>
</gene>
<dbReference type="EMBL" id="CP029822">
    <property type="protein sequence ID" value="AZS52117.1"/>
    <property type="molecule type" value="Genomic_DNA"/>
</dbReference>
<dbReference type="AlphaFoldDB" id="A0A3Q9JMZ4"/>
<evidence type="ECO:0000256" key="2">
    <source>
        <dbReference type="SAM" id="SignalP"/>
    </source>
</evidence>
<dbReference type="KEGG" id="emo:DM558_15645"/>
<protein>
    <submittedName>
        <fullName evidence="4">DUF4124 domain-containing protein</fullName>
    </submittedName>
</protein>
<organism evidence="4 5">
    <name type="scientific">Entomomonas moraniae</name>
    <dbReference type="NCBI Taxonomy" id="2213226"/>
    <lineage>
        <taxon>Bacteria</taxon>
        <taxon>Pseudomonadati</taxon>
        <taxon>Pseudomonadota</taxon>
        <taxon>Gammaproteobacteria</taxon>
        <taxon>Pseudomonadales</taxon>
        <taxon>Pseudomonadaceae</taxon>
        <taxon>Entomomonas</taxon>
    </lineage>
</organism>
<accession>A0A3Q9JMZ4</accession>
<dbReference type="InterPro" id="IPR025392">
    <property type="entry name" value="DUF4124"/>
</dbReference>
<feature type="signal peptide" evidence="2">
    <location>
        <begin position="1"/>
        <end position="18"/>
    </location>
</feature>
<name>A0A3Q9JMZ4_9GAMM</name>
<proteinExistence type="predicted"/>